<keyword evidence="4" id="KW-1003">Cell membrane</keyword>
<keyword evidence="3" id="KW-0813">Transport</keyword>
<dbReference type="PANTHER" id="PTHR32024">
    <property type="entry name" value="TRK SYSTEM POTASSIUM UPTAKE PROTEIN TRKG-RELATED"/>
    <property type="match status" value="1"/>
</dbReference>
<feature type="transmembrane region" description="Helical" evidence="9">
    <location>
        <begin position="421"/>
        <end position="442"/>
    </location>
</feature>
<sequence length="506" mass="56122">MRNRFRTVNVVFNILGSLFLVLGVFLLTPLIVFFATREYSRGMGIFFAFITSALTSFLLGTLLKFVCTPGNPDRLQAILVCSLAWIGFSAIGALPFVLGLRITYLNGFFEAMSGFTTTGITMFQGLDNMPGSILFWRSLTQWIGGLGILTFFLAVTYRGGSAHMLFGAESHKIGMERPVPGLANTLKILWSIYAGFTILTCVCLAIAGMPFFDSIIHSFTAIATGGFSNHDASIAYYQLTGFRHYVVIEYILILGMLFGGTNFLIHYRIVQRDWKALFDNTEIRYWWGLILFFLIIIFIERSAKLAPFSYISSNGVICWKGVEETFRKVFFQVVAIITTTGFSTEDIGGSFFGHLARQLFLVMMVIGGCVGSTGGGFKVLRVAILTKLIKRELFRMRAPSSALSPVVVDGEVISKNELYRVAALFFTWVVLLIFGGAVTALLSDLNAFQSFSGMFSALGNIGPTYIPADTMIHLHPLIKTVFIFGMLAGRLEILPILLLFSTKVWR</sequence>
<evidence type="ECO:0000256" key="5">
    <source>
        <dbReference type="ARBA" id="ARBA00022692"/>
    </source>
</evidence>
<feature type="transmembrane region" description="Helical" evidence="9">
    <location>
        <begin position="12"/>
        <end position="36"/>
    </location>
</feature>
<comment type="caution">
    <text evidence="10">The sequence shown here is derived from an EMBL/GenBank/DDBJ whole genome shotgun (WGS) entry which is preliminary data.</text>
</comment>
<dbReference type="Proteomes" id="UP000885826">
    <property type="component" value="Unassembled WGS sequence"/>
</dbReference>
<dbReference type="AlphaFoldDB" id="A0A9C9K018"/>
<evidence type="ECO:0000313" key="11">
    <source>
        <dbReference type="Proteomes" id="UP000885826"/>
    </source>
</evidence>
<keyword evidence="5 9" id="KW-0812">Transmembrane</keyword>
<evidence type="ECO:0000256" key="4">
    <source>
        <dbReference type="ARBA" id="ARBA00022475"/>
    </source>
</evidence>
<feature type="transmembrane region" description="Helical" evidence="9">
    <location>
        <begin position="285"/>
        <end position="303"/>
    </location>
</feature>
<proteinExistence type="inferred from homology"/>
<feature type="transmembrane region" description="Helical" evidence="9">
    <location>
        <begin position="135"/>
        <end position="157"/>
    </location>
</feature>
<evidence type="ECO:0000256" key="3">
    <source>
        <dbReference type="ARBA" id="ARBA00022448"/>
    </source>
</evidence>
<feature type="transmembrane region" description="Helical" evidence="9">
    <location>
        <begin position="42"/>
        <end position="63"/>
    </location>
</feature>
<evidence type="ECO:0000256" key="7">
    <source>
        <dbReference type="ARBA" id="ARBA00023065"/>
    </source>
</evidence>
<dbReference type="InterPro" id="IPR003445">
    <property type="entry name" value="Cat_transpt"/>
</dbReference>
<evidence type="ECO:0000256" key="8">
    <source>
        <dbReference type="ARBA" id="ARBA00023136"/>
    </source>
</evidence>
<dbReference type="PANTHER" id="PTHR32024:SF2">
    <property type="entry name" value="TRK SYSTEM POTASSIUM UPTAKE PROTEIN TRKG-RELATED"/>
    <property type="match status" value="1"/>
</dbReference>
<protein>
    <submittedName>
        <fullName evidence="10">TrkH family potassium uptake protein</fullName>
    </submittedName>
</protein>
<dbReference type="EMBL" id="DRIG01000063">
    <property type="protein sequence ID" value="HEC78672.1"/>
    <property type="molecule type" value="Genomic_DNA"/>
</dbReference>
<evidence type="ECO:0000256" key="9">
    <source>
        <dbReference type="SAM" id="Phobius"/>
    </source>
</evidence>
<keyword evidence="7" id="KW-0406">Ion transport</keyword>
<gene>
    <name evidence="10" type="ORF">ENI34_05970</name>
</gene>
<keyword evidence="6 9" id="KW-1133">Transmembrane helix</keyword>
<reference evidence="10" key="1">
    <citation type="journal article" date="2020" name="mSystems">
        <title>Genome- and Community-Level Interaction Insights into Carbon Utilization and Element Cycling Functions of Hydrothermarchaeota in Hydrothermal Sediment.</title>
        <authorList>
            <person name="Zhou Z."/>
            <person name="Liu Y."/>
            <person name="Xu W."/>
            <person name="Pan J."/>
            <person name="Luo Z.H."/>
            <person name="Li M."/>
        </authorList>
    </citation>
    <scope>NUCLEOTIDE SEQUENCE</scope>
    <source>
        <strain evidence="10">HyVt-388</strain>
    </source>
</reference>
<dbReference type="GO" id="GO:0008324">
    <property type="term" value="F:monoatomic cation transmembrane transporter activity"/>
    <property type="evidence" value="ECO:0007669"/>
    <property type="project" value="InterPro"/>
</dbReference>
<dbReference type="GO" id="GO:0005886">
    <property type="term" value="C:plasma membrane"/>
    <property type="evidence" value="ECO:0007669"/>
    <property type="project" value="UniProtKB-SubCell"/>
</dbReference>
<feature type="transmembrane region" description="Helical" evidence="9">
    <location>
        <begin position="481"/>
        <end position="500"/>
    </location>
</feature>
<evidence type="ECO:0000313" key="10">
    <source>
        <dbReference type="EMBL" id="HEC78672.1"/>
    </source>
</evidence>
<feature type="transmembrane region" description="Helical" evidence="9">
    <location>
        <begin position="75"/>
        <end position="98"/>
    </location>
</feature>
<feature type="transmembrane region" description="Helical" evidence="9">
    <location>
        <begin position="245"/>
        <end position="265"/>
    </location>
</feature>
<comment type="similarity">
    <text evidence="2">Belongs to the TrkH potassium transport family.</text>
</comment>
<dbReference type="Pfam" id="PF02386">
    <property type="entry name" value="TrkH"/>
    <property type="match status" value="1"/>
</dbReference>
<name>A0A9C9K018_UNCW3</name>
<dbReference type="GO" id="GO:0030001">
    <property type="term" value="P:metal ion transport"/>
    <property type="evidence" value="ECO:0007669"/>
    <property type="project" value="UniProtKB-ARBA"/>
</dbReference>
<evidence type="ECO:0000256" key="6">
    <source>
        <dbReference type="ARBA" id="ARBA00022989"/>
    </source>
</evidence>
<organism evidence="10 11">
    <name type="scientific">candidate division WOR-3 bacterium</name>
    <dbReference type="NCBI Taxonomy" id="2052148"/>
    <lineage>
        <taxon>Bacteria</taxon>
        <taxon>Bacteria division WOR-3</taxon>
    </lineage>
</organism>
<keyword evidence="8 9" id="KW-0472">Membrane</keyword>
<comment type="subcellular location">
    <subcellularLocation>
        <location evidence="1">Cell membrane</location>
        <topology evidence="1">Multi-pass membrane protein</topology>
    </subcellularLocation>
</comment>
<accession>A0A9C9K018</accession>
<feature type="transmembrane region" description="Helical" evidence="9">
    <location>
        <begin position="359"/>
        <end position="380"/>
    </location>
</feature>
<evidence type="ECO:0000256" key="1">
    <source>
        <dbReference type="ARBA" id="ARBA00004651"/>
    </source>
</evidence>
<feature type="transmembrane region" description="Helical" evidence="9">
    <location>
        <begin position="188"/>
        <end position="212"/>
    </location>
</feature>
<evidence type="ECO:0000256" key="2">
    <source>
        <dbReference type="ARBA" id="ARBA00009137"/>
    </source>
</evidence>